<keyword evidence="1" id="KW-0812">Transmembrane</keyword>
<reference evidence="3 4" key="1">
    <citation type="journal article" date="2013" name="Antonie Van Leeuwenhoek">
        <title>Echinimonas agarilytica gen. nov., sp. nov., a new gammaproteobacterium isolated from the sea urchin Strongylocentrotus intermedius.</title>
        <authorList>
            <person name="Nedashkovskaya O.I."/>
            <person name="Stenkova A.M."/>
            <person name="Zhukova N.V."/>
            <person name="Van Trappen S."/>
            <person name="Lee J.S."/>
            <person name="Kim S.B."/>
        </authorList>
    </citation>
    <scope>NUCLEOTIDE SEQUENCE [LARGE SCALE GENOMIC DNA]</scope>
    <source>
        <strain evidence="3 4">KMM 6351</strain>
    </source>
</reference>
<dbReference type="EMBL" id="JAMQGP010000002">
    <property type="protein sequence ID" value="MCM2679158.1"/>
    <property type="molecule type" value="Genomic_DNA"/>
</dbReference>
<dbReference type="AlphaFoldDB" id="A0AA41W5M3"/>
<feature type="chain" id="PRO_5041460896" evidence="2">
    <location>
        <begin position="24"/>
        <end position="182"/>
    </location>
</feature>
<name>A0AA41W5M3_9GAMM</name>
<keyword evidence="1" id="KW-0472">Membrane</keyword>
<dbReference type="RefSeq" id="WP_251260518.1">
    <property type="nucleotide sequence ID" value="NZ_JAMQGP010000002.1"/>
</dbReference>
<proteinExistence type="predicted"/>
<protein>
    <submittedName>
        <fullName evidence="3">HupE/UreJ family protein</fullName>
    </submittedName>
</protein>
<dbReference type="Pfam" id="PF04955">
    <property type="entry name" value="HupE_UreJ"/>
    <property type="match status" value="1"/>
</dbReference>
<organism evidence="3 4">
    <name type="scientific">Echinimonas agarilytica</name>
    <dbReference type="NCBI Taxonomy" id="1215918"/>
    <lineage>
        <taxon>Bacteria</taxon>
        <taxon>Pseudomonadati</taxon>
        <taxon>Pseudomonadota</taxon>
        <taxon>Gammaproteobacteria</taxon>
        <taxon>Alteromonadales</taxon>
        <taxon>Echinimonadaceae</taxon>
        <taxon>Echinimonas</taxon>
    </lineage>
</organism>
<dbReference type="Proteomes" id="UP001165393">
    <property type="component" value="Unassembled WGS sequence"/>
</dbReference>
<keyword evidence="2" id="KW-0732">Signal</keyword>
<feature type="transmembrane region" description="Helical" evidence="1">
    <location>
        <begin position="118"/>
        <end position="139"/>
    </location>
</feature>
<evidence type="ECO:0000313" key="3">
    <source>
        <dbReference type="EMBL" id="MCM2679158.1"/>
    </source>
</evidence>
<feature type="transmembrane region" description="Helical" evidence="1">
    <location>
        <begin position="145"/>
        <end position="167"/>
    </location>
</feature>
<evidence type="ECO:0000313" key="4">
    <source>
        <dbReference type="Proteomes" id="UP001165393"/>
    </source>
</evidence>
<dbReference type="InterPro" id="IPR007038">
    <property type="entry name" value="HupE_UreJ"/>
</dbReference>
<feature type="signal peptide" evidence="2">
    <location>
        <begin position="1"/>
        <end position="23"/>
    </location>
</feature>
<keyword evidence="1" id="KW-1133">Transmembrane helix</keyword>
<evidence type="ECO:0000256" key="1">
    <source>
        <dbReference type="SAM" id="Phobius"/>
    </source>
</evidence>
<comment type="caution">
    <text evidence="3">The sequence shown here is derived from an EMBL/GenBank/DDBJ whole genome shotgun (WGS) entry which is preliminary data.</text>
</comment>
<accession>A0AA41W5M3</accession>
<feature type="transmembrane region" description="Helical" evidence="1">
    <location>
        <begin position="94"/>
        <end position="111"/>
    </location>
</feature>
<feature type="transmembrane region" description="Helical" evidence="1">
    <location>
        <begin position="70"/>
        <end position="88"/>
    </location>
</feature>
<feature type="transmembrane region" description="Helical" evidence="1">
    <location>
        <begin position="39"/>
        <end position="58"/>
    </location>
</feature>
<evidence type="ECO:0000256" key="2">
    <source>
        <dbReference type="SAM" id="SignalP"/>
    </source>
</evidence>
<keyword evidence="4" id="KW-1185">Reference proteome</keyword>
<sequence>MKLITWNRIIALLSSVFAASAFAHSGHHLAGGGSFFSGFMHPITGIDHLAAMLMIGVIGGSLAAKVGIRIIAMTAVALIMGFMLGHVLSANSTAELVVSFSLVALPLTFFAMKKKAIVTSLAAMSLLTFGATHGFVIGSEVTGNAMMFGLGTSLSSVCLCLMAFVLARTIQRRSEQALPAAH</sequence>
<gene>
    <name evidence="3" type="ORF">NAF29_05640</name>
</gene>